<dbReference type="Proteomes" id="UP001589870">
    <property type="component" value="Unassembled WGS sequence"/>
</dbReference>
<evidence type="ECO:0000313" key="1">
    <source>
        <dbReference type="EMBL" id="MFC0862930.1"/>
    </source>
</evidence>
<organism evidence="1 2">
    <name type="scientific">Sphaerimonospora cavernae</name>
    <dbReference type="NCBI Taxonomy" id="1740611"/>
    <lineage>
        <taxon>Bacteria</taxon>
        <taxon>Bacillati</taxon>
        <taxon>Actinomycetota</taxon>
        <taxon>Actinomycetes</taxon>
        <taxon>Streptosporangiales</taxon>
        <taxon>Streptosporangiaceae</taxon>
        <taxon>Sphaerimonospora</taxon>
    </lineage>
</organism>
<accession>A0ABV6U4Z9</accession>
<gene>
    <name evidence="1" type="ORF">ACFHYQ_11560</name>
</gene>
<name>A0ABV6U4Z9_9ACTN</name>
<dbReference type="EMBL" id="JBHMQT010000021">
    <property type="protein sequence ID" value="MFC0862930.1"/>
    <property type="molecule type" value="Genomic_DNA"/>
</dbReference>
<comment type="caution">
    <text evidence="1">The sequence shown here is derived from an EMBL/GenBank/DDBJ whole genome shotgun (WGS) entry which is preliminary data.</text>
</comment>
<proteinExistence type="predicted"/>
<keyword evidence="2" id="KW-1185">Reference proteome</keyword>
<sequence>MGRPVDGLTFATAAETPLAEVADTVAAALRTTGLSAEAAETGSRMGRVAVTDEITGRMCEVNLLREALRDRPSIVEPCPVVGLDDAVGLRVRALHGRGLARDFVDVASVSDLYGFRTLERLGARHDDDWRTEDLAERLETVDLLADEVFAECGLDEEWIAEVRRFAYAWVEDIKLRRVDDGDAEFDVDIPEVD</sequence>
<dbReference type="RefSeq" id="WP_394301113.1">
    <property type="nucleotide sequence ID" value="NZ_JBHMQT010000021.1"/>
</dbReference>
<protein>
    <recommendedName>
        <fullName evidence="3">Nucleotidyltransferase AbiEii toxin of type IV toxin-antitoxin system</fullName>
    </recommendedName>
</protein>
<reference evidence="1 2" key="1">
    <citation type="submission" date="2024-09" db="EMBL/GenBank/DDBJ databases">
        <authorList>
            <person name="Sun Q."/>
            <person name="Mori K."/>
        </authorList>
    </citation>
    <scope>NUCLEOTIDE SEQUENCE [LARGE SCALE GENOMIC DNA]</scope>
    <source>
        <strain evidence="1 2">TBRC 1851</strain>
    </source>
</reference>
<evidence type="ECO:0008006" key="3">
    <source>
        <dbReference type="Google" id="ProtNLM"/>
    </source>
</evidence>
<evidence type="ECO:0000313" key="2">
    <source>
        <dbReference type="Proteomes" id="UP001589870"/>
    </source>
</evidence>